<feature type="transmembrane region" description="Helical" evidence="1">
    <location>
        <begin position="117"/>
        <end position="142"/>
    </location>
</feature>
<dbReference type="Proteomes" id="UP001144280">
    <property type="component" value="Unassembled WGS sequence"/>
</dbReference>
<organism evidence="2 3">
    <name type="scientific">Phytohabitans aurantiacus</name>
    <dbReference type="NCBI Taxonomy" id="3016789"/>
    <lineage>
        <taxon>Bacteria</taxon>
        <taxon>Bacillati</taxon>
        <taxon>Actinomycetota</taxon>
        <taxon>Actinomycetes</taxon>
        <taxon>Micromonosporales</taxon>
        <taxon>Micromonosporaceae</taxon>
    </lineage>
</organism>
<feature type="transmembrane region" description="Helical" evidence="1">
    <location>
        <begin position="57"/>
        <end position="78"/>
    </location>
</feature>
<keyword evidence="1" id="KW-1133">Transmembrane helix</keyword>
<gene>
    <name evidence="2" type="ORF">Pa4123_28890</name>
</gene>
<comment type="caution">
    <text evidence="2">The sequence shown here is derived from an EMBL/GenBank/DDBJ whole genome shotgun (WGS) entry which is preliminary data.</text>
</comment>
<dbReference type="EMBL" id="BSDI01000011">
    <property type="protein sequence ID" value="GLH97614.1"/>
    <property type="molecule type" value="Genomic_DNA"/>
</dbReference>
<keyword evidence="3" id="KW-1185">Reference proteome</keyword>
<name>A0ABQ5QT82_9ACTN</name>
<protein>
    <submittedName>
        <fullName evidence="2">Uncharacterized protein</fullName>
    </submittedName>
</protein>
<dbReference type="RefSeq" id="WP_281895661.1">
    <property type="nucleotide sequence ID" value="NZ_BSDI01000011.1"/>
</dbReference>
<evidence type="ECO:0000256" key="1">
    <source>
        <dbReference type="SAM" id="Phobius"/>
    </source>
</evidence>
<reference evidence="2" key="1">
    <citation type="submission" date="2022-12" db="EMBL/GenBank/DDBJ databases">
        <title>New Phytohabitans aurantiacus sp. RD004123 nov., an actinomycete isolated from soil.</title>
        <authorList>
            <person name="Triningsih D.W."/>
            <person name="Harunari E."/>
            <person name="Igarashi Y."/>
        </authorList>
    </citation>
    <scope>NUCLEOTIDE SEQUENCE</scope>
    <source>
        <strain evidence="2">RD004123</strain>
    </source>
</reference>
<accession>A0ABQ5QT82</accession>
<proteinExistence type="predicted"/>
<keyword evidence="1" id="KW-0812">Transmembrane</keyword>
<sequence>MSSNRNDADFDPEDLRKHLELVQAVIARLAQSSTVAKGWTLTIAGAVFGFSSFGERWYLTLLGLAVILPFSVLDMYYLHEERLFRRLYKGVCDGAVPSFSMDKDEFQGSVDSRARIYFSWSVIGFYSPLAVAGAVVSLAALLGA</sequence>
<keyword evidence="1" id="KW-0472">Membrane</keyword>
<evidence type="ECO:0000313" key="3">
    <source>
        <dbReference type="Proteomes" id="UP001144280"/>
    </source>
</evidence>
<evidence type="ECO:0000313" key="2">
    <source>
        <dbReference type="EMBL" id="GLH97614.1"/>
    </source>
</evidence>